<feature type="transmembrane region" description="Helical" evidence="1">
    <location>
        <begin position="348"/>
        <end position="371"/>
    </location>
</feature>
<proteinExistence type="predicted"/>
<feature type="transmembrane region" description="Helical" evidence="1">
    <location>
        <begin position="293"/>
        <end position="315"/>
    </location>
</feature>
<dbReference type="Proteomes" id="UP000537130">
    <property type="component" value="Unassembled WGS sequence"/>
</dbReference>
<feature type="transmembrane region" description="Helical" evidence="1">
    <location>
        <begin position="91"/>
        <end position="115"/>
    </location>
</feature>
<feature type="transmembrane region" description="Helical" evidence="1">
    <location>
        <begin position="32"/>
        <end position="53"/>
    </location>
</feature>
<keyword evidence="1" id="KW-0812">Transmembrane</keyword>
<organism evidence="2 3">
    <name type="scientific">Litorivivens lipolytica</name>
    <dbReference type="NCBI Taxonomy" id="1524264"/>
    <lineage>
        <taxon>Bacteria</taxon>
        <taxon>Pseudomonadati</taxon>
        <taxon>Pseudomonadota</taxon>
        <taxon>Gammaproteobacteria</taxon>
        <taxon>Litorivivens</taxon>
    </lineage>
</organism>
<dbReference type="PANTHER" id="PTHR34289">
    <property type="entry name" value="PROTEIN, PUTATIVE (DUF819)-RELATED"/>
    <property type="match status" value="1"/>
</dbReference>
<gene>
    <name evidence="2" type="ORF">FHR99_002756</name>
</gene>
<feature type="transmembrane region" description="Helical" evidence="1">
    <location>
        <begin position="151"/>
        <end position="173"/>
    </location>
</feature>
<evidence type="ECO:0000313" key="2">
    <source>
        <dbReference type="EMBL" id="MBB3048482.1"/>
    </source>
</evidence>
<dbReference type="AlphaFoldDB" id="A0A7W4Z6R1"/>
<evidence type="ECO:0000313" key="3">
    <source>
        <dbReference type="Proteomes" id="UP000537130"/>
    </source>
</evidence>
<dbReference type="InterPro" id="IPR008537">
    <property type="entry name" value="DUF819"/>
</dbReference>
<keyword evidence="1" id="KW-0472">Membrane</keyword>
<feature type="transmembrane region" description="Helical" evidence="1">
    <location>
        <begin position="6"/>
        <end position="25"/>
    </location>
</feature>
<protein>
    <submittedName>
        <fullName evidence="2">Putative membrane protein</fullName>
    </submittedName>
</protein>
<dbReference type="EMBL" id="JACHWY010000003">
    <property type="protein sequence ID" value="MBB3048482.1"/>
    <property type="molecule type" value="Genomic_DNA"/>
</dbReference>
<feature type="transmembrane region" description="Helical" evidence="1">
    <location>
        <begin position="59"/>
        <end position="79"/>
    </location>
</feature>
<dbReference type="RefSeq" id="WP_183411266.1">
    <property type="nucleotide sequence ID" value="NZ_JACHWY010000003.1"/>
</dbReference>
<sequence length="374" mass="39138">MTLLAPTDSMAVLALVLVIVALGMAMENRPRIGQFGVLFIILFPALLSALDILPRAATVYGIVVQDFVPLSLPMLLFQADLRRIWRESGRVIIAFLGAALATVIGALIALPLVNLGAEEGVWVGILTAGFIGGSANAGSVAVAMNKASDPMMGVAVASVFAVAVPFLALLLSLPNMPRLWRLFSPQPLEHVTLPGAGGGVSSRGITSLSLASSLALSAVIVAVSDITAQWLDYGPAKFLMITLLSVLFATLLPRQAARLTGHYELGQILIYCFFAVIGVQINFVLAMTEGAEIMLFTAILLTVHLVLLSVFGRLLKLNGAELAVASNACILSPPTAAAMAVARGWHALVTPAILCGVFGYAIANLVGITLAEFL</sequence>
<dbReference type="Pfam" id="PF05684">
    <property type="entry name" value="DUF819"/>
    <property type="match status" value="1"/>
</dbReference>
<name>A0A7W4Z6R1_9GAMM</name>
<dbReference type="PANTHER" id="PTHR34289:SF8">
    <property type="entry name" value="DUF819 DOMAIN-CONTAINING PROTEIN"/>
    <property type="match status" value="1"/>
</dbReference>
<reference evidence="2 3" key="1">
    <citation type="submission" date="2020-08" db="EMBL/GenBank/DDBJ databases">
        <title>Genomic Encyclopedia of Type Strains, Phase III (KMG-III): the genomes of soil and plant-associated and newly described type strains.</title>
        <authorList>
            <person name="Whitman W."/>
        </authorList>
    </citation>
    <scope>NUCLEOTIDE SEQUENCE [LARGE SCALE GENOMIC DNA]</scope>
    <source>
        <strain evidence="2 3">CECT 8654</strain>
    </source>
</reference>
<feature type="transmembrane region" description="Helical" evidence="1">
    <location>
        <begin position="238"/>
        <end position="256"/>
    </location>
</feature>
<keyword evidence="1" id="KW-1133">Transmembrane helix</keyword>
<evidence type="ECO:0000256" key="1">
    <source>
        <dbReference type="SAM" id="Phobius"/>
    </source>
</evidence>
<feature type="transmembrane region" description="Helical" evidence="1">
    <location>
        <begin position="121"/>
        <end position="144"/>
    </location>
</feature>
<keyword evidence="3" id="KW-1185">Reference proteome</keyword>
<feature type="transmembrane region" description="Helical" evidence="1">
    <location>
        <begin position="268"/>
        <end position="287"/>
    </location>
</feature>
<accession>A0A7W4Z6R1</accession>
<comment type="caution">
    <text evidence="2">The sequence shown here is derived from an EMBL/GenBank/DDBJ whole genome shotgun (WGS) entry which is preliminary data.</text>
</comment>